<dbReference type="PROSITE" id="PS51155">
    <property type="entry name" value="CHIT_BIND_RR_2"/>
    <property type="match status" value="1"/>
</dbReference>
<dbReference type="PANTHER" id="PTHR12236:SF95">
    <property type="entry name" value="CUTICULAR PROTEIN 76BD, ISOFORM C-RELATED"/>
    <property type="match status" value="1"/>
</dbReference>
<evidence type="ECO:0000256" key="4">
    <source>
        <dbReference type="SAM" id="SignalP"/>
    </source>
</evidence>
<organism evidence="5 6">
    <name type="scientific">Parnassius apollo</name>
    <name type="common">Apollo butterfly</name>
    <name type="synonym">Papilio apollo</name>
    <dbReference type="NCBI Taxonomy" id="110799"/>
    <lineage>
        <taxon>Eukaryota</taxon>
        <taxon>Metazoa</taxon>
        <taxon>Ecdysozoa</taxon>
        <taxon>Arthropoda</taxon>
        <taxon>Hexapoda</taxon>
        <taxon>Insecta</taxon>
        <taxon>Pterygota</taxon>
        <taxon>Neoptera</taxon>
        <taxon>Endopterygota</taxon>
        <taxon>Lepidoptera</taxon>
        <taxon>Glossata</taxon>
        <taxon>Ditrysia</taxon>
        <taxon>Papilionoidea</taxon>
        <taxon>Papilionidae</taxon>
        <taxon>Parnassiinae</taxon>
        <taxon>Parnassini</taxon>
        <taxon>Parnassius</taxon>
        <taxon>Parnassius</taxon>
    </lineage>
</organism>
<evidence type="ECO:0000256" key="2">
    <source>
        <dbReference type="ARBA" id="ARBA00022729"/>
    </source>
</evidence>
<evidence type="ECO:0000313" key="5">
    <source>
        <dbReference type="EMBL" id="CAG5036167.1"/>
    </source>
</evidence>
<dbReference type="Pfam" id="PF00379">
    <property type="entry name" value="Chitin_bind_4"/>
    <property type="match status" value="1"/>
</dbReference>
<keyword evidence="1 3" id="KW-0193">Cuticle</keyword>
<comment type="caution">
    <text evidence="5">The sequence shown here is derived from an EMBL/GenBank/DDBJ whole genome shotgun (WGS) entry which is preliminary data.</text>
</comment>
<proteinExistence type="predicted"/>
<dbReference type="InterPro" id="IPR031311">
    <property type="entry name" value="CHIT_BIND_RR_consensus"/>
</dbReference>
<dbReference type="InterPro" id="IPR000618">
    <property type="entry name" value="Insect_cuticle"/>
</dbReference>
<protein>
    <submittedName>
        <fullName evidence="5">(apollo) hypothetical protein</fullName>
    </submittedName>
</protein>
<dbReference type="PANTHER" id="PTHR12236">
    <property type="entry name" value="STRUCTURAL CONTITUENT OF CUTICLE"/>
    <property type="match status" value="1"/>
</dbReference>
<dbReference type="Proteomes" id="UP000691718">
    <property type="component" value="Unassembled WGS sequence"/>
</dbReference>
<sequence>MKAPKCLKLIEVCCLLALTVTTSAHPTSLGVMNIATIEKIPDPSYEFNYAVNDPSTGDNKVQWERRHGDVVKGAYSLVEPDGNVRMVEYTADPVTGFNAVVKRTQPSVHPASAVYQQITPVEQEHIEAPIYAPAHEHLASLAHVEQPAPQIEQVAPLVEDIAPQIEHVAPLVEHIAPQVEHVAPQFEHLALLSHDMLNMGPITPTVNVEHETQIAQLNPIAHEAYAHGPTLTPIMESAPLFPQQYHMIHSLPYHVHLSQPTPWVTLSGTSYGYKGNVLRSWNAGPISLDGKTLTIRTKH</sequence>
<feature type="chain" id="PRO_5035945606" evidence="4">
    <location>
        <begin position="25"/>
        <end position="299"/>
    </location>
</feature>
<dbReference type="GO" id="GO:0031012">
    <property type="term" value="C:extracellular matrix"/>
    <property type="evidence" value="ECO:0007669"/>
    <property type="project" value="TreeGrafter"/>
</dbReference>
<dbReference type="InterPro" id="IPR051217">
    <property type="entry name" value="Insect_Cuticle_Struc_Prot"/>
</dbReference>
<dbReference type="GO" id="GO:0005615">
    <property type="term" value="C:extracellular space"/>
    <property type="evidence" value="ECO:0007669"/>
    <property type="project" value="TreeGrafter"/>
</dbReference>
<dbReference type="EMBL" id="CAJQZP010001279">
    <property type="protein sequence ID" value="CAG5036167.1"/>
    <property type="molecule type" value="Genomic_DNA"/>
</dbReference>
<evidence type="ECO:0000256" key="3">
    <source>
        <dbReference type="PROSITE-ProRule" id="PRU00497"/>
    </source>
</evidence>
<dbReference type="GO" id="GO:0042302">
    <property type="term" value="F:structural constituent of cuticle"/>
    <property type="evidence" value="ECO:0007669"/>
    <property type="project" value="UniProtKB-UniRule"/>
</dbReference>
<keyword evidence="6" id="KW-1185">Reference proteome</keyword>
<feature type="signal peptide" evidence="4">
    <location>
        <begin position="1"/>
        <end position="24"/>
    </location>
</feature>
<dbReference type="PROSITE" id="PS00233">
    <property type="entry name" value="CHIT_BIND_RR_1"/>
    <property type="match status" value="1"/>
</dbReference>
<evidence type="ECO:0000313" key="6">
    <source>
        <dbReference type="Proteomes" id="UP000691718"/>
    </source>
</evidence>
<evidence type="ECO:0000256" key="1">
    <source>
        <dbReference type="ARBA" id="ARBA00022460"/>
    </source>
</evidence>
<reference evidence="5" key="1">
    <citation type="submission" date="2021-04" db="EMBL/GenBank/DDBJ databases">
        <authorList>
            <person name="Tunstrom K."/>
        </authorList>
    </citation>
    <scope>NUCLEOTIDE SEQUENCE</scope>
</reference>
<name>A0A8S3XQA5_PARAO</name>
<dbReference type="AlphaFoldDB" id="A0A8S3XQA5"/>
<gene>
    <name evidence="5" type="ORF">PAPOLLO_LOCUS20755</name>
</gene>
<keyword evidence="2 4" id="KW-0732">Signal</keyword>
<dbReference type="OrthoDB" id="7345025at2759"/>
<accession>A0A8S3XQA5</accession>